<dbReference type="RefSeq" id="XP_027614096.1">
    <property type="nucleotide sequence ID" value="XM_027758295.1"/>
</dbReference>
<protein>
    <submittedName>
        <fullName evidence="1">Uncharacterized protein</fullName>
    </submittedName>
</protein>
<proteinExistence type="predicted"/>
<reference evidence="1 2" key="1">
    <citation type="journal article" date="2018" name="Sci. Rep.">
        <title>Genome sequence of the cauliflower mushroom Sparassis crispa (Hanabiratake) and its association with beneficial usage.</title>
        <authorList>
            <person name="Kiyama R."/>
            <person name="Furutani Y."/>
            <person name="Kawaguchi K."/>
            <person name="Nakanishi T."/>
        </authorList>
    </citation>
    <scope>NUCLEOTIDE SEQUENCE [LARGE SCALE GENOMIC DNA]</scope>
</reference>
<sequence>MASLRQLTRVTLARTVTTPTIDIPRDISTHEFKGIVTLKEADKKEVIENALDYCVEAGFDDMGADHAIIAYVTSLDLQLSFDNVGITHIHSAGGNHVNPNDKVDTFRRATVQLFDKQRQPMRFQGSDGRIYDRIHIPADRALWPRFCNGYYTRIK</sequence>
<accession>A0A401GLV1</accession>
<dbReference type="Proteomes" id="UP000287166">
    <property type="component" value="Unassembled WGS sequence"/>
</dbReference>
<name>A0A401GLV1_9APHY</name>
<dbReference type="InParanoid" id="A0A401GLV1"/>
<keyword evidence="2" id="KW-1185">Reference proteome</keyword>
<dbReference type="GeneID" id="38780100"/>
<comment type="caution">
    <text evidence="1">The sequence shown here is derived from an EMBL/GenBank/DDBJ whole genome shotgun (WGS) entry which is preliminary data.</text>
</comment>
<evidence type="ECO:0000313" key="1">
    <source>
        <dbReference type="EMBL" id="GBE83183.1"/>
    </source>
</evidence>
<organism evidence="1 2">
    <name type="scientific">Sparassis crispa</name>
    <dbReference type="NCBI Taxonomy" id="139825"/>
    <lineage>
        <taxon>Eukaryota</taxon>
        <taxon>Fungi</taxon>
        <taxon>Dikarya</taxon>
        <taxon>Basidiomycota</taxon>
        <taxon>Agaricomycotina</taxon>
        <taxon>Agaricomycetes</taxon>
        <taxon>Polyporales</taxon>
        <taxon>Sparassidaceae</taxon>
        <taxon>Sparassis</taxon>
    </lineage>
</organism>
<dbReference type="AlphaFoldDB" id="A0A401GLV1"/>
<gene>
    <name evidence="1" type="ORF">SCP_0502300</name>
</gene>
<dbReference type="EMBL" id="BFAD01000005">
    <property type="protein sequence ID" value="GBE83183.1"/>
    <property type="molecule type" value="Genomic_DNA"/>
</dbReference>
<dbReference type="OrthoDB" id="3124804at2759"/>
<evidence type="ECO:0000313" key="2">
    <source>
        <dbReference type="Proteomes" id="UP000287166"/>
    </source>
</evidence>